<name>A0ABU0HH66_9HYPH</name>
<evidence type="ECO:0000256" key="10">
    <source>
        <dbReference type="SAM" id="Phobius"/>
    </source>
</evidence>
<protein>
    <recommendedName>
        <fullName evidence="3">histidine kinase</fullName>
        <ecNumber evidence="3">2.7.13.3</ecNumber>
    </recommendedName>
</protein>
<evidence type="ECO:0000256" key="4">
    <source>
        <dbReference type="ARBA" id="ARBA00022475"/>
    </source>
</evidence>
<dbReference type="EC" id="2.7.13.3" evidence="3"/>
<dbReference type="SMART" id="SM00388">
    <property type="entry name" value="HisKA"/>
    <property type="match status" value="1"/>
</dbReference>
<feature type="transmembrane region" description="Helical" evidence="10">
    <location>
        <begin position="12"/>
        <end position="34"/>
    </location>
</feature>
<dbReference type="Pfam" id="PF00512">
    <property type="entry name" value="HisKA"/>
    <property type="match status" value="1"/>
</dbReference>
<keyword evidence="10" id="KW-1133">Transmembrane helix</keyword>
<dbReference type="PRINTS" id="PR00344">
    <property type="entry name" value="BCTRLSENSOR"/>
</dbReference>
<dbReference type="InterPro" id="IPR036890">
    <property type="entry name" value="HATPase_C_sf"/>
</dbReference>
<accession>A0ABU0HH66</accession>
<dbReference type="InterPro" id="IPR036097">
    <property type="entry name" value="HisK_dim/P_sf"/>
</dbReference>
<dbReference type="Pfam" id="PF02518">
    <property type="entry name" value="HATPase_c"/>
    <property type="match status" value="1"/>
</dbReference>
<dbReference type="InterPro" id="IPR050980">
    <property type="entry name" value="2C_sensor_his_kinase"/>
</dbReference>
<keyword evidence="9" id="KW-0067">ATP-binding</keyword>
<evidence type="ECO:0000259" key="11">
    <source>
        <dbReference type="PROSITE" id="PS50109"/>
    </source>
</evidence>
<dbReference type="GO" id="GO:0016301">
    <property type="term" value="F:kinase activity"/>
    <property type="evidence" value="ECO:0007669"/>
    <property type="project" value="UniProtKB-KW"/>
</dbReference>
<dbReference type="InterPro" id="IPR004358">
    <property type="entry name" value="Sig_transdc_His_kin-like_C"/>
</dbReference>
<keyword evidence="10" id="KW-0472">Membrane</keyword>
<dbReference type="Gene3D" id="1.10.287.130">
    <property type="match status" value="1"/>
</dbReference>
<dbReference type="PROSITE" id="PS50109">
    <property type="entry name" value="HIS_KIN"/>
    <property type="match status" value="1"/>
</dbReference>
<evidence type="ECO:0000256" key="1">
    <source>
        <dbReference type="ARBA" id="ARBA00000085"/>
    </source>
</evidence>
<dbReference type="InterPro" id="IPR003661">
    <property type="entry name" value="HisK_dim/P_dom"/>
</dbReference>
<evidence type="ECO:0000313" key="12">
    <source>
        <dbReference type="EMBL" id="MDQ0441667.1"/>
    </source>
</evidence>
<dbReference type="RefSeq" id="WP_238250264.1">
    <property type="nucleotide sequence ID" value="NZ_BPQX01000037.1"/>
</dbReference>
<keyword evidence="13" id="KW-1185">Reference proteome</keyword>
<evidence type="ECO:0000313" key="13">
    <source>
        <dbReference type="Proteomes" id="UP001236369"/>
    </source>
</evidence>
<reference evidence="12 13" key="1">
    <citation type="submission" date="2023-07" db="EMBL/GenBank/DDBJ databases">
        <title>Genomic Encyclopedia of Type Strains, Phase IV (KMG-IV): sequencing the most valuable type-strain genomes for metagenomic binning, comparative biology and taxonomic classification.</title>
        <authorList>
            <person name="Goeker M."/>
        </authorList>
    </citation>
    <scope>NUCLEOTIDE SEQUENCE [LARGE SCALE GENOMIC DNA]</scope>
    <source>
        <strain evidence="12 13">DSM 19562</strain>
    </source>
</reference>
<dbReference type="SUPFAM" id="SSF47384">
    <property type="entry name" value="Homodimeric domain of signal transducing histidine kinase"/>
    <property type="match status" value="1"/>
</dbReference>
<keyword evidence="5" id="KW-0597">Phosphoprotein</keyword>
<dbReference type="InterPro" id="IPR003594">
    <property type="entry name" value="HATPase_dom"/>
</dbReference>
<evidence type="ECO:0000256" key="9">
    <source>
        <dbReference type="ARBA" id="ARBA00022840"/>
    </source>
</evidence>
<dbReference type="EMBL" id="JAUSVV010000002">
    <property type="protein sequence ID" value="MDQ0441667.1"/>
    <property type="molecule type" value="Genomic_DNA"/>
</dbReference>
<dbReference type="Proteomes" id="UP001236369">
    <property type="component" value="Unassembled WGS sequence"/>
</dbReference>
<dbReference type="InterPro" id="IPR005467">
    <property type="entry name" value="His_kinase_dom"/>
</dbReference>
<dbReference type="PANTHER" id="PTHR44936:SF10">
    <property type="entry name" value="SENSOR PROTEIN RSTB"/>
    <property type="match status" value="1"/>
</dbReference>
<dbReference type="PANTHER" id="PTHR44936">
    <property type="entry name" value="SENSOR PROTEIN CREC"/>
    <property type="match status" value="1"/>
</dbReference>
<dbReference type="SUPFAM" id="SSF55874">
    <property type="entry name" value="ATPase domain of HSP90 chaperone/DNA topoisomerase II/histidine kinase"/>
    <property type="match status" value="1"/>
</dbReference>
<evidence type="ECO:0000256" key="5">
    <source>
        <dbReference type="ARBA" id="ARBA00022553"/>
    </source>
</evidence>
<evidence type="ECO:0000256" key="2">
    <source>
        <dbReference type="ARBA" id="ARBA00004651"/>
    </source>
</evidence>
<comment type="subcellular location">
    <subcellularLocation>
        <location evidence="2">Cell membrane</location>
        <topology evidence="2">Multi-pass membrane protein</topology>
    </subcellularLocation>
</comment>
<dbReference type="Gene3D" id="3.30.565.10">
    <property type="entry name" value="Histidine kinase-like ATPase, C-terminal domain"/>
    <property type="match status" value="1"/>
</dbReference>
<keyword evidence="7" id="KW-0547">Nucleotide-binding</keyword>
<keyword evidence="10" id="KW-0812">Transmembrane</keyword>
<sequence>MSVRTNSLRARLLALWLMLLASGAATGLLLYGLYGQSTAVQVAEAEVTVTRGCREIIDLIAGRKGRLPEGTPAERAVAVALEKLPGVEGGIWTQAKGPVAYAFPTYEGTGPKTDLPAAERPLIEAVNAEAFHVEHAVTLRRPNRTQVLVLQGCPLRGYATDATAWTMMRAHVAESPSYIRLLAGLGFLAVAVIGSAIFLGRFLIGFSRRIAQLEAALASPLAEAEELPHLSRTGERELDRLVDALNATGSRLRVARERVVAAERLAAVGRLAADLAHEVRNPIAAMRLKAENALANGEPERAETALKAVLGQIARVDALLRDLLNLTQPRSIARSPTPVGPLLAECARYHGEVARARGVSLSVEADALPPHDDPHLDRTQVMRAVENLILNGIQHSPEGGCVRITARRLIRDGTVILSVGVSDSGPGVDPDLHAEIFEPFATARPGGTGLGLAIVREIARAHRGDVRLAPAEPGSGATFLMELPWRPS</sequence>
<evidence type="ECO:0000256" key="3">
    <source>
        <dbReference type="ARBA" id="ARBA00012438"/>
    </source>
</evidence>
<feature type="transmembrane region" description="Helical" evidence="10">
    <location>
        <begin position="178"/>
        <end position="204"/>
    </location>
</feature>
<evidence type="ECO:0000256" key="7">
    <source>
        <dbReference type="ARBA" id="ARBA00022741"/>
    </source>
</evidence>
<evidence type="ECO:0000256" key="6">
    <source>
        <dbReference type="ARBA" id="ARBA00022679"/>
    </source>
</evidence>
<dbReference type="CDD" id="cd00075">
    <property type="entry name" value="HATPase"/>
    <property type="match status" value="1"/>
</dbReference>
<gene>
    <name evidence="12" type="ORF">QO016_001150</name>
</gene>
<keyword evidence="6" id="KW-0808">Transferase</keyword>
<dbReference type="SMART" id="SM00387">
    <property type="entry name" value="HATPase_c"/>
    <property type="match status" value="1"/>
</dbReference>
<dbReference type="CDD" id="cd00082">
    <property type="entry name" value="HisKA"/>
    <property type="match status" value="1"/>
</dbReference>
<organism evidence="12 13">
    <name type="scientific">Methylobacterium persicinum</name>
    <dbReference type="NCBI Taxonomy" id="374426"/>
    <lineage>
        <taxon>Bacteria</taxon>
        <taxon>Pseudomonadati</taxon>
        <taxon>Pseudomonadota</taxon>
        <taxon>Alphaproteobacteria</taxon>
        <taxon>Hyphomicrobiales</taxon>
        <taxon>Methylobacteriaceae</taxon>
        <taxon>Methylobacterium</taxon>
    </lineage>
</organism>
<evidence type="ECO:0000256" key="8">
    <source>
        <dbReference type="ARBA" id="ARBA00022777"/>
    </source>
</evidence>
<comment type="catalytic activity">
    <reaction evidence="1">
        <text>ATP + protein L-histidine = ADP + protein N-phospho-L-histidine.</text>
        <dbReference type="EC" id="2.7.13.3"/>
    </reaction>
</comment>
<comment type="caution">
    <text evidence="12">The sequence shown here is derived from an EMBL/GenBank/DDBJ whole genome shotgun (WGS) entry which is preliminary data.</text>
</comment>
<keyword evidence="4" id="KW-1003">Cell membrane</keyword>
<proteinExistence type="predicted"/>
<feature type="domain" description="Histidine kinase" evidence="11">
    <location>
        <begin position="274"/>
        <end position="487"/>
    </location>
</feature>
<keyword evidence="8 12" id="KW-0418">Kinase</keyword>